<dbReference type="SUPFAM" id="SSF56300">
    <property type="entry name" value="Metallo-dependent phosphatases"/>
    <property type="match status" value="1"/>
</dbReference>
<organism evidence="2">
    <name type="scientific">bioreactor metagenome</name>
    <dbReference type="NCBI Taxonomy" id="1076179"/>
    <lineage>
        <taxon>unclassified sequences</taxon>
        <taxon>metagenomes</taxon>
        <taxon>ecological metagenomes</taxon>
    </lineage>
</organism>
<evidence type="ECO:0000313" key="2">
    <source>
        <dbReference type="EMBL" id="MPN04180.1"/>
    </source>
</evidence>
<dbReference type="InterPro" id="IPR029052">
    <property type="entry name" value="Metallo-depent_PP-like"/>
</dbReference>
<keyword evidence="1" id="KW-0472">Membrane</keyword>
<dbReference type="PANTHER" id="PTHR32440:SF11">
    <property type="entry name" value="METALLOPHOSPHOESTERASE DOMAIN-CONTAINING PROTEIN"/>
    <property type="match status" value="1"/>
</dbReference>
<protein>
    <recommendedName>
        <fullName evidence="3">Calcineurin-like phosphoesterase domain-containing protein</fullName>
    </recommendedName>
</protein>
<keyword evidence="1" id="KW-0812">Transmembrane</keyword>
<dbReference type="GO" id="GO:0005737">
    <property type="term" value="C:cytoplasm"/>
    <property type="evidence" value="ECO:0007669"/>
    <property type="project" value="TreeGrafter"/>
</dbReference>
<proteinExistence type="predicted"/>
<reference evidence="2" key="1">
    <citation type="submission" date="2019-08" db="EMBL/GenBank/DDBJ databases">
        <authorList>
            <person name="Kucharzyk K."/>
            <person name="Murdoch R.W."/>
            <person name="Higgins S."/>
            <person name="Loffler F."/>
        </authorList>
    </citation>
    <scope>NUCLEOTIDE SEQUENCE</scope>
</reference>
<gene>
    <name evidence="2" type="ORF">SDC9_151416</name>
</gene>
<sequence length="209" mass="23225">MKDDQIAWYEQTGNALKTHNGGQMMPSLLFQHIPVPETYELLRRPKLLELPDSVMGQVSWAKGLFVLKDDVKGTLGEGPCSPDFNNGQFQSWVNPGDVLGAFFGHDHVNDFEGYVDGIMLGYCRTAGFVAYGDRGHQAVRLITLDENNPNTFSTEMLSMKQLGLRAASVGWLDHALTERQQYKLFIGLAVVALFPTLVGTLAVMKYVLK</sequence>
<dbReference type="AlphaFoldDB" id="A0A645ES02"/>
<accession>A0A645ES02</accession>
<evidence type="ECO:0008006" key="3">
    <source>
        <dbReference type="Google" id="ProtNLM"/>
    </source>
</evidence>
<dbReference type="GO" id="GO:0016788">
    <property type="term" value="F:hydrolase activity, acting on ester bonds"/>
    <property type="evidence" value="ECO:0007669"/>
    <property type="project" value="TreeGrafter"/>
</dbReference>
<feature type="transmembrane region" description="Helical" evidence="1">
    <location>
        <begin position="184"/>
        <end position="208"/>
    </location>
</feature>
<name>A0A645ES02_9ZZZZ</name>
<evidence type="ECO:0000256" key="1">
    <source>
        <dbReference type="SAM" id="Phobius"/>
    </source>
</evidence>
<dbReference type="EMBL" id="VSSQ01050114">
    <property type="protein sequence ID" value="MPN04180.1"/>
    <property type="molecule type" value="Genomic_DNA"/>
</dbReference>
<keyword evidence="1" id="KW-1133">Transmembrane helix</keyword>
<dbReference type="PANTHER" id="PTHR32440">
    <property type="entry name" value="PHOSPHATASE DCR2-RELATED-RELATED"/>
    <property type="match status" value="1"/>
</dbReference>
<comment type="caution">
    <text evidence="2">The sequence shown here is derived from an EMBL/GenBank/DDBJ whole genome shotgun (WGS) entry which is preliminary data.</text>
</comment>